<dbReference type="PANTHER" id="PTHR10476">
    <property type="entry name" value="CHARGED MULTIVESICULAR BODY PROTEIN"/>
    <property type="match status" value="1"/>
</dbReference>
<dbReference type="Pfam" id="PF03357">
    <property type="entry name" value="Snf7"/>
    <property type="match status" value="1"/>
</dbReference>
<proteinExistence type="predicted"/>
<accession>A0AA41VWZ3</accession>
<dbReference type="EMBL" id="JAJJMA010310180">
    <property type="protein sequence ID" value="MCL7048947.1"/>
    <property type="molecule type" value="Genomic_DNA"/>
</dbReference>
<sequence length="72" mass="7884">MYANTAISTGMKGATKAMTAMNRQMAPTKQAKVIKDFQKQSSQMDMTVSSTPYTSSTLFFLLCIYRSVSVAS</sequence>
<name>A0AA41VWZ3_PAPNU</name>
<gene>
    <name evidence="1" type="ORF">MKW94_010799</name>
</gene>
<dbReference type="Proteomes" id="UP001177140">
    <property type="component" value="Unassembled WGS sequence"/>
</dbReference>
<comment type="caution">
    <text evidence="1">The sequence shown here is derived from an EMBL/GenBank/DDBJ whole genome shotgun (WGS) entry which is preliminary data.</text>
</comment>
<dbReference type="InterPro" id="IPR005024">
    <property type="entry name" value="Snf7_fam"/>
</dbReference>
<evidence type="ECO:0000313" key="1">
    <source>
        <dbReference type="EMBL" id="MCL7048947.1"/>
    </source>
</evidence>
<dbReference type="AlphaFoldDB" id="A0AA41VWZ3"/>
<dbReference type="GO" id="GO:0007034">
    <property type="term" value="P:vacuolar transport"/>
    <property type="evidence" value="ECO:0007669"/>
    <property type="project" value="InterPro"/>
</dbReference>
<evidence type="ECO:0000313" key="2">
    <source>
        <dbReference type="Proteomes" id="UP001177140"/>
    </source>
</evidence>
<reference evidence="1" key="1">
    <citation type="submission" date="2022-03" db="EMBL/GenBank/DDBJ databases">
        <title>A functionally conserved STORR gene fusion in Papaver species that diverged 16.8 million years ago.</title>
        <authorList>
            <person name="Catania T."/>
        </authorList>
    </citation>
    <scope>NUCLEOTIDE SEQUENCE</scope>
    <source>
        <strain evidence="1">S-191538</strain>
    </source>
</reference>
<protein>
    <submittedName>
        <fullName evidence="1">Uncharacterized protein</fullName>
    </submittedName>
</protein>
<dbReference type="Gene3D" id="6.10.140.1230">
    <property type="match status" value="1"/>
</dbReference>
<organism evidence="1 2">
    <name type="scientific">Papaver nudicaule</name>
    <name type="common">Iceland poppy</name>
    <dbReference type="NCBI Taxonomy" id="74823"/>
    <lineage>
        <taxon>Eukaryota</taxon>
        <taxon>Viridiplantae</taxon>
        <taxon>Streptophyta</taxon>
        <taxon>Embryophyta</taxon>
        <taxon>Tracheophyta</taxon>
        <taxon>Spermatophyta</taxon>
        <taxon>Magnoliopsida</taxon>
        <taxon>Ranunculales</taxon>
        <taxon>Papaveraceae</taxon>
        <taxon>Papaveroideae</taxon>
        <taxon>Papaver</taxon>
    </lineage>
</organism>
<keyword evidence="2" id="KW-1185">Reference proteome</keyword>